<evidence type="ECO:0000256" key="6">
    <source>
        <dbReference type="SAM" id="Phobius"/>
    </source>
</evidence>
<accession>A0AAE3JAH4</accession>
<evidence type="ECO:0000256" key="4">
    <source>
        <dbReference type="ARBA" id="ARBA00022989"/>
    </source>
</evidence>
<evidence type="ECO:0000256" key="5">
    <source>
        <dbReference type="ARBA" id="ARBA00023136"/>
    </source>
</evidence>
<evidence type="ECO:0000313" key="9">
    <source>
        <dbReference type="Proteomes" id="UP001198242"/>
    </source>
</evidence>
<keyword evidence="2" id="KW-1003">Cell membrane</keyword>
<keyword evidence="5 6" id="KW-0472">Membrane</keyword>
<organism evidence="8 9">
    <name type="scientific">Hominilimicola fabiformis</name>
    <dbReference type="NCBI Taxonomy" id="2885356"/>
    <lineage>
        <taxon>Bacteria</taxon>
        <taxon>Bacillati</taxon>
        <taxon>Bacillota</taxon>
        <taxon>Clostridia</taxon>
        <taxon>Eubacteriales</taxon>
        <taxon>Oscillospiraceae</taxon>
        <taxon>Hominilimicola</taxon>
    </lineage>
</organism>
<keyword evidence="3 6" id="KW-0812">Transmembrane</keyword>
<keyword evidence="9" id="KW-1185">Reference proteome</keyword>
<feature type="transmembrane region" description="Helical" evidence="6">
    <location>
        <begin position="33"/>
        <end position="56"/>
    </location>
</feature>
<evidence type="ECO:0000256" key="2">
    <source>
        <dbReference type="ARBA" id="ARBA00022475"/>
    </source>
</evidence>
<dbReference type="InterPro" id="IPR052027">
    <property type="entry name" value="PspC"/>
</dbReference>
<dbReference type="Proteomes" id="UP001198242">
    <property type="component" value="Unassembled WGS sequence"/>
</dbReference>
<keyword evidence="4 6" id="KW-1133">Transmembrane helix</keyword>
<evidence type="ECO:0000313" key="8">
    <source>
        <dbReference type="EMBL" id="MCC2211431.1"/>
    </source>
</evidence>
<protein>
    <submittedName>
        <fullName evidence="8">PspC domain-containing protein</fullName>
    </submittedName>
</protein>
<comment type="caution">
    <text evidence="8">The sequence shown here is derived from an EMBL/GenBank/DDBJ whole genome shotgun (WGS) entry which is preliminary data.</text>
</comment>
<proteinExistence type="predicted"/>
<dbReference type="EMBL" id="JAJEQM010000017">
    <property type="protein sequence ID" value="MCC2211431.1"/>
    <property type="molecule type" value="Genomic_DNA"/>
</dbReference>
<sequence length="64" mass="7060">MKKLYKSDVDRKLCGVCGGIAEYLGIDSTIVRLIWVVLVVFFGTGILAYIIAALVIPDYPNKII</sequence>
<evidence type="ECO:0000259" key="7">
    <source>
        <dbReference type="Pfam" id="PF04024"/>
    </source>
</evidence>
<dbReference type="InterPro" id="IPR007168">
    <property type="entry name" value="Phageshock_PspC_N"/>
</dbReference>
<comment type="subcellular location">
    <subcellularLocation>
        <location evidence="1">Cell membrane</location>
        <topology evidence="1">Single-pass membrane protein</topology>
    </subcellularLocation>
</comment>
<gene>
    <name evidence="8" type="ORF">LKE05_11605</name>
</gene>
<dbReference type="Pfam" id="PF04024">
    <property type="entry name" value="PspC"/>
    <property type="match status" value="1"/>
</dbReference>
<dbReference type="PANTHER" id="PTHR33885">
    <property type="entry name" value="PHAGE SHOCK PROTEIN C"/>
    <property type="match status" value="1"/>
</dbReference>
<dbReference type="GO" id="GO:0005886">
    <property type="term" value="C:plasma membrane"/>
    <property type="evidence" value="ECO:0007669"/>
    <property type="project" value="UniProtKB-SubCell"/>
</dbReference>
<dbReference type="RefSeq" id="WP_022229398.1">
    <property type="nucleotide sequence ID" value="NZ_JAJEQM010000017.1"/>
</dbReference>
<evidence type="ECO:0000256" key="3">
    <source>
        <dbReference type="ARBA" id="ARBA00022692"/>
    </source>
</evidence>
<feature type="domain" description="Phage shock protein PspC N-terminal" evidence="7">
    <location>
        <begin position="2"/>
        <end position="58"/>
    </location>
</feature>
<dbReference type="PANTHER" id="PTHR33885:SF3">
    <property type="entry name" value="PHAGE SHOCK PROTEIN C"/>
    <property type="match status" value="1"/>
</dbReference>
<dbReference type="AlphaFoldDB" id="A0AAE3JAH4"/>
<name>A0AAE3JAH4_9FIRM</name>
<reference evidence="8 9" key="1">
    <citation type="submission" date="2021-10" db="EMBL/GenBank/DDBJ databases">
        <title>Anaerobic single-cell dispensing facilitates the cultivation of human gut bacteria.</title>
        <authorList>
            <person name="Afrizal A."/>
        </authorList>
    </citation>
    <scope>NUCLEOTIDE SEQUENCE [LARGE SCALE GENOMIC DNA]</scope>
    <source>
        <strain evidence="8 9">CLA-AA-H232</strain>
    </source>
</reference>
<evidence type="ECO:0000256" key="1">
    <source>
        <dbReference type="ARBA" id="ARBA00004162"/>
    </source>
</evidence>